<feature type="domain" description="HTH marR-type" evidence="5">
    <location>
        <begin position="29"/>
        <end position="170"/>
    </location>
</feature>
<proteinExistence type="predicted"/>
<organism evidence="6 7">
    <name type="scientific">Mesopusillimonas faecipullorum</name>
    <dbReference type="NCBI Taxonomy" id="2755040"/>
    <lineage>
        <taxon>Bacteria</taxon>
        <taxon>Pseudomonadati</taxon>
        <taxon>Pseudomonadota</taxon>
        <taxon>Betaproteobacteria</taxon>
        <taxon>Burkholderiales</taxon>
        <taxon>Alcaligenaceae</taxon>
        <taxon>Mesopusillimonas</taxon>
    </lineage>
</organism>
<comment type="caution">
    <text evidence="6">The sequence shown here is derived from an EMBL/GenBank/DDBJ whole genome shotgun (WGS) entry which is preliminary data.</text>
</comment>
<evidence type="ECO:0000259" key="5">
    <source>
        <dbReference type="PROSITE" id="PS50995"/>
    </source>
</evidence>
<dbReference type="Proteomes" id="UP000776983">
    <property type="component" value="Unassembled WGS sequence"/>
</dbReference>
<dbReference type="PROSITE" id="PS50995">
    <property type="entry name" value="HTH_MARR_2"/>
    <property type="match status" value="1"/>
</dbReference>
<evidence type="ECO:0000256" key="4">
    <source>
        <dbReference type="SAM" id="MobiDB-lite"/>
    </source>
</evidence>
<sequence>MTTPPTPTPLPADPPPDIESRVSQDDHHDLRLWLRLLACCNLLETEVRGRLRIEYGTTLPRFDLMAQLDRAPEGMKMSELSRHMMVTNGNITGITDQLERDGLVERSKVATDRRSSIIKLTPKGQRTFRKMAQSHEQWIQTLLTGLPSGTHYALYEGLAELKQLIQPRLTMR</sequence>
<dbReference type="PANTHER" id="PTHR33164:SF43">
    <property type="entry name" value="HTH-TYPE TRANSCRIPTIONAL REPRESSOR YETL"/>
    <property type="match status" value="1"/>
</dbReference>
<evidence type="ECO:0000313" key="6">
    <source>
        <dbReference type="EMBL" id="MCB5363524.1"/>
    </source>
</evidence>
<protein>
    <submittedName>
        <fullName evidence="6">MarR family transcriptional regulator</fullName>
    </submittedName>
</protein>
<evidence type="ECO:0000256" key="1">
    <source>
        <dbReference type="ARBA" id="ARBA00023015"/>
    </source>
</evidence>
<dbReference type="PROSITE" id="PS01117">
    <property type="entry name" value="HTH_MARR_1"/>
    <property type="match status" value="1"/>
</dbReference>
<dbReference type="PRINTS" id="PR00598">
    <property type="entry name" value="HTHMARR"/>
</dbReference>
<dbReference type="PANTHER" id="PTHR33164">
    <property type="entry name" value="TRANSCRIPTIONAL REGULATOR, MARR FAMILY"/>
    <property type="match status" value="1"/>
</dbReference>
<dbReference type="RefSeq" id="WP_226953869.1">
    <property type="nucleotide sequence ID" value="NZ_JACDXW010000003.1"/>
</dbReference>
<dbReference type="InterPro" id="IPR036390">
    <property type="entry name" value="WH_DNA-bd_sf"/>
</dbReference>
<feature type="region of interest" description="Disordered" evidence="4">
    <location>
        <begin position="1"/>
        <end position="23"/>
    </location>
</feature>
<dbReference type="Pfam" id="PF01047">
    <property type="entry name" value="MarR"/>
    <property type="match status" value="1"/>
</dbReference>
<dbReference type="InterPro" id="IPR036388">
    <property type="entry name" value="WH-like_DNA-bd_sf"/>
</dbReference>
<keyword evidence="7" id="KW-1185">Reference proteome</keyword>
<evidence type="ECO:0000313" key="7">
    <source>
        <dbReference type="Proteomes" id="UP000776983"/>
    </source>
</evidence>
<keyword evidence="3" id="KW-0804">Transcription</keyword>
<keyword evidence="1" id="KW-0805">Transcription regulation</keyword>
<dbReference type="SMART" id="SM00347">
    <property type="entry name" value="HTH_MARR"/>
    <property type="match status" value="1"/>
</dbReference>
<reference evidence="6 7" key="1">
    <citation type="submission" date="2020-07" db="EMBL/GenBank/DDBJ databases">
        <title>Pusillimonas sp. nov., isolated from poultry manure in Taiwan.</title>
        <authorList>
            <person name="Lin S.-Y."/>
            <person name="Tang Y.-S."/>
            <person name="Young C.-C."/>
        </authorList>
    </citation>
    <scope>NUCLEOTIDE SEQUENCE [LARGE SCALE GENOMIC DNA]</scope>
    <source>
        <strain evidence="6 7">CC-YST705</strain>
    </source>
</reference>
<dbReference type="InterPro" id="IPR023187">
    <property type="entry name" value="Tscrpt_reg_MarR-type_CS"/>
</dbReference>
<evidence type="ECO:0000256" key="3">
    <source>
        <dbReference type="ARBA" id="ARBA00023163"/>
    </source>
</evidence>
<dbReference type="InterPro" id="IPR000835">
    <property type="entry name" value="HTH_MarR-typ"/>
</dbReference>
<dbReference type="Gene3D" id="1.10.10.10">
    <property type="entry name" value="Winged helix-like DNA-binding domain superfamily/Winged helix DNA-binding domain"/>
    <property type="match status" value="1"/>
</dbReference>
<keyword evidence="2" id="KW-0238">DNA-binding</keyword>
<accession>A0ABS8CBX2</accession>
<name>A0ABS8CBX2_9BURK</name>
<dbReference type="SUPFAM" id="SSF46785">
    <property type="entry name" value="Winged helix' DNA-binding domain"/>
    <property type="match status" value="1"/>
</dbReference>
<dbReference type="EMBL" id="JACDXW010000003">
    <property type="protein sequence ID" value="MCB5363524.1"/>
    <property type="molecule type" value="Genomic_DNA"/>
</dbReference>
<dbReference type="InterPro" id="IPR039422">
    <property type="entry name" value="MarR/SlyA-like"/>
</dbReference>
<feature type="compositionally biased region" description="Pro residues" evidence="4">
    <location>
        <begin position="1"/>
        <end position="17"/>
    </location>
</feature>
<gene>
    <name evidence="6" type="ORF">H0484_07155</name>
</gene>
<evidence type="ECO:0000256" key="2">
    <source>
        <dbReference type="ARBA" id="ARBA00023125"/>
    </source>
</evidence>